<sequence length="375" mass="42207">MVGSSSKAEDLHSIEFERFVFLGGYDAIADLQKGEVEAAISPIGPVGPLTVARRLGLSAPPSEGEELESEEVEDRAIKSHRADGIRLEISRGTKELRVLTSRPGAANQLSLKLFFGEERGYDAALSALEVVSNSLFFYLDLERGVTLALRRALKKHSLNQLRRYDGNPVSNIRFPEFEYDSAPFSLYWYAKSARGMPLLQFLAYYQVAEYYFPSFAKLEAIRTAGKILKNPTFRVDRESDLAGLISAISGNGRVGGSEREQMKATVLEVLTMDDVERYFADNSEVAEVLERKNKLITDKAINLKRKDHDHRPDIAEMLYDIRCRIVHTKNDAGEFRSEMLLPFSSAEEQLWPYTDLMRLVAQNALIRSSSSLRPI</sequence>
<gene>
    <name evidence="1" type="ORF">C8J29_104513</name>
</gene>
<name>A0ABX5J8Y9_9RHOB</name>
<proteinExistence type="predicted"/>
<dbReference type="EMBL" id="PZZW01000004">
    <property type="protein sequence ID" value="PTM78552.1"/>
    <property type="molecule type" value="Genomic_DNA"/>
</dbReference>
<evidence type="ECO:0008006" key="3">
    <source>
        <dbReference type="Google" id="ProtNLM"/>
    </source>
</evidence>
<protein>
    <recommendedName>
        <fullName evidence="3">Apea-like HEPN domain-containing protein</fullName>
    </recommendedName>
</protein>
<evidence type="ECO:0000313" key="1">
    <source>
        <dbReference type="EMBL" id="PTM78552.1"/>
    </source>
</evidence>
<comment type="caution">
    <text evidence="1">The sequence shown here is derived from an EMBL/GenBank/DDBJ whole genome shotgun (WGS) entry which is preliminary data.</text>
</comment>
<dbReference type="Proteomes" id="UP000240800">
    <property type="component" value="Unassembled WGS sequence"/>
</dbReference>
<organism evidence="1 2">
    <name type="scientific">Cereibacter johrii</name>
    <dbReference type="NCBI Taxonomy" id="445629"/>
    <lineage>
        <taxon>Bacteria</taxon>
        <taxon>Pseudomonadati</taxon>
        <taxon>Pseudomonadota</taxon>
        <taxon>Alphaproteobacteria</taxon>
        <taxon>Rhodobacterales</taxon>
        <taxon>Paracoccaceae</taxon>
        <taxon>Cereibacter</taxon>
    </lineage>
</organism>
<evidence type="ECO:0000313" key="2">
    <source>
        <dbReference type="Proteomes" id="UP000240800"/>
    </source>
</evidence>
<keyword evidence="2" id="KW-1185">Reference proteome</keyword>
<reference evidence="1 2" key="1">
    <citation type="submission" date="2018-04" db="EMBL/GenBank/DDBJ databases">
        <title>Genomic Encyclopedia of Type Strains, Phase III (KMG-III): the genomes of soil and plant-associated and newly described type strains.</title>
        <authorList>
            <person name="Whitman W."/>
        </authorList>
    </citation>
    <scope>NUCLEOTIDE SEQUENCE [LARGE SCALE GENOMIC DNA]</scope>
    <source>
        <strain evidence="1 2">JA192</strain>
    </source>
</reference>
<accession>A0ABX5J8Y9</accession>